<dbReference type="InterPro" id="IPR001487">
    <property type="entry name" value="Bromodomain"/>
</dbReference>
<keyword evidence="5" id="KW-1185">Reference proteome</keyword>
<feature type="domain" description="Bromo" evidence="3">
    <location>
        <begin position="5"/>
        <end position="64"/>
    </location>
</feature>
<evidence type="ECO:0000259" key="3">
    <source>
        <dbReference type="PROSITE" id="PS50014"/>
    </source>
</evidence>
<dbReference type="CDD" id="cd04369">
    <property type="entry name" value="Bromodomain"/>
    <property type="match status" value="1"/>
</dbReference>
<dbReference type="Proteomes" id="UP000001542">
    <property type="component" value="Unassembled WGS sequence"/>
</dbReference>
<name>A2DTT1_TRIV3</name>
<dbReference type="SMR" id="A2DTT1"/>
<dbReference type="Pfam" id="PF00439">
    <property type="entry name" value="Bromodomain"/>
    <property type="match status" value="1"/>
</dbReference>
<proteinExistence type="predicted"/>
<keyword evidence="1 2" id="KW-0103">Bromodomain</keyword>
<dbReference type="VEuPathDB" id="TrichDB:TVAG_341220"/>
<dbReference type="VEuPathDB" id="TrichDB:TVAGG3_1036880"/>
<evidence type="ECO:0000256" key="2">
    <source>
        <dbReference type="PROSITE-ProRule" id="PRU00035"/>
    </source>
</evidence>
<dbReference type="Gene3D" id="1.20.920.10">
    <property type="entry name" value="Bromodomain-like"/>
    <property type="match status" value="1"/>
</dbReference>
<gene>
    <name evidence="4" type="ORF">TVAG_341220</name>
</gene>
<dbReference type="PROSITE" id="PS50014">
    <property type="entry name" value="BROMODOMAIN_2"/>
    <property type="match status" value="1"/>
</dbReference>
<dbReference type="InterPro" id="IPR036427">
    <property type="entry name" value="Bromodomain-like_sf"/>
</dbReference>
<dbReference type="RefSeq" id="XP_001328451.1">
    <property type="nucleotide sequence ID" value="XM_001328416.1"/>
</dbReference>
<dbReference type="SUPFAM" id="SSF47370">
    <property type="entry name" value="Bromodomain"/>
    <property type="match status" value="1"/>
</dbReference>
<dbReference type="EMBL" id="DS113245">
    <property type="protein sequence ID" value="EAY16228.1"/>
    <property type="molecule type" value="Genomic_DNA"/>
</dbReference>
<accession>A2DTT1</accession>
<organism evidence="4 5">
    <name type="scientific">Trichomonas vaginalis (strain ATCC PRA-98 / G3)</name>
    <dbReference type="NCBI Taxonomy" id="412133"/>
    <lineage>
        <taxon>Eukaryota</taxon>
        <taxon>Metamonada</taxon>
        <taxon>Parabasalia</taxon>
        <taxon>Trichomonadida</taxon>
        <taxon>Trichomonadidae</taxon>
        <taxon>Trichomonas</taxon>
    </lineage>
</organism>
<dbReference type="PANTHER" id="PTHR45926">
    <property type="entry name" value="OSJNBA0053K19.4 PROTEIN"/>
    <property type="match status" value="1"/>
</dbReference>
<dbReference type="OrthoDB" id="21648at2759"/>
<dbReference type="InParanoid" id="A2DTT1"/>
<reference evidence="4" key="1">
    <citation type="submission" date="2006-10" db="EMBL/GenBank/DDBJ databases">
        <authorList>
            <person name="Amadeo P."/>
            <person name="Zhao Q."/>
            <person name="Wortman J."/>
            <person name="Fraser-Liggett C."/>
            <person name="Carlton J."/>
        </authorList>
    </citation>
    <scope>NUCLEOTIDE SEQUENCE</scope>
    <source>
        <strain evidence="4">G3</strain>
    </source>
</reference>
<evidence type="ECO:0000313" key="5">
    <source>
        <dbReference type="Proteomes" id="UP000001542"/>
    </source>
</evidence>
<evidence type="ECO:0000256" key="1">
    <source>
        <dbReference type="ARBA" id="ARBA00023117"/>
    </source>
</evidence>
<evidence type="ECO:0000313" key="4">
    <source>
        <dbReference type="EMBL" id="EAY16228.1"/>
    </source>
</evidence>
<dbReference type="KEGG" id="tva:4774236"/>
<dbReference type="SMART" id="SM00297">
    <property type="entry name" value="BROMO"/>
    <property type="match status" value="1"/>
</dbReference>
<sequence>MKEIAERPISQPFFQPLVDDQNYPKIFPPDKQMDFSKIKEKLEQGRYESLPDWIKDVNLIWANAATLPKESLIRAMADDLKSWFNDKGLKLSKKYVPRIQEESWLKEFENIQSKYKRLMDTCPVKLNLLPPKPEQEKPKN</sequence>
<dbReference type="AlphaFoldDB" id="A2DTT1"/>
<protein>
    <submittedName>
        <fullName evidence="4">Bromodomain containing protein</fullName>
    </submittedName>
</protein>
<reference evidence="4" key="2">
    <citation type="journal article" date="2007" name="Science">
        <title>Draft genome sequence of the sexually transmitted pathogen Trichomonas vaginalis.</title>
        <authorList>
            <person name="Carlton J.M."/>
            <person name="Hirt R.P."/>
            <person name="Silva J.C."/>
            <person name="Delcher A.L."/>
            <person name="Schatz M."/>
            <person name="Zhao Q."/>
            <person name="Wortman J.R."/>
            <person name="Bidwell S.L."/>
            <person name="Alsmark U.C.M."/>
            <person name="Besteiro S."/>
            <person name="Sicheritz-Ponten T."/>
            <person name="Noel C.J."/>
            <person name="Dacks J.B."/>
            <person name="Foster P.G."/>
            <person name="Simillion C."/>
            <person name="Van de Peer Y."/>
            <person name="Miranda-Saavedra D."/>
            <person name="Barton G.J."/>
            <person name="Westrop G.D."/>
            <person name="Mueller S."/>
            <person name="Dessi D."/>
            <person name="Fiori P.L."/>
            <person name="Ren Q."/>
            <person name="Paulsen I."/>
            <person name="Zhang H."/>
            <person name="Bastida-Corcuera F.D."/>
            <person name="Simoes-Barbosa A."/>
            <person name="Brown M.T."/>
            <person name="Hayes R.D."/>
            <person name="Mukherjee M."/>
            <person name="Okumura C.Y."/>
            <person name="Schneider R."/>
            <person name="Smith A.J."/>
            <person name="Vanacova S."/>
            <person name="Villalvazo M."/>
            <person name="Haas B.J."/>
            <person name="Pertea M."/>
            <person name="Feldblyum T.V."/>
            <person name="Utterback T.R."/>
            <person name="Shu C.L."/>
            <person name="Osoegawa K."/>
            <person name="de Jong P.J."/>
            <person name="Hrdy I."/>
            <person name="Horvathova L."/>
            <person name="Zubacova Z."/>
            <person name="Dolezal P."/>
            <person name="Malik S.B."/>
            <person name="Logsdon J.M. Jr."/>
            <person name="Henze K."/>
            <person name="Gupta A."/>
            <person name="Wang C.C."/>
            <person name="Dunne R.L."/>
            <person name="Upcroft J.A."/>
            <person name="Upcroft P."/>
            <person name="White O."/>
            <person name="Salzberg S.L."/>
            <person name="Tang P."/>
            <person name="Chiu C.-H."/>
            <person name="Lee Y.-S."/>
            <person name="Embley T.M."/>
            <person name="Coombs G.H."/>
            <person name="Mottram J.C."/>
            <person name="Tachezy J."/>
            <person name="Fraser-Liggett C.M."/>
            <person name="Johnson P.J."/>
        </authorList>
    </citation>
    <scope>NUCLEOTIDE SEQUENCE [LARGE SCALE GENOMIC DNA]</scope>
    <source>
        <strain evidence="4">G3</strain>
    </source>
</reference>